<evidence type="ECO:0000313" key="2">
    <source>
        <dbReference type="Proteomes" id="UP000215914"/>
    </source>
</evidence>
<protein>
    <submittedName>
        <fullName evidence="1">Uncharacterized protein</fullName>
    </submittedName>
</protein>
<gene>
    <name evidence="1" type="ORF">HanXRQr2_Chr16g0746191</name>
</gene>
<accession>A0A9K3GYI5</accession>
<dbReference type="Gramene" id="mRNA:HanXRQr2_Chr16g0746191">
    <property type="protein sequence ID" value="mRNA:HanXRQr2_Chr16g0746191"/>
    <property type="gene ID" value="HanXRQr2_Chr16g0746191"/>
</dbReference>
<reference evidence="1" key="1">
    <citation type="journal article" date="2017" name="Nature">
        <title>The sunflower genome provides insights into oil metabolism, flowering and Asterid evolution.</title>
        <authorList>
            <person name="Badouin H."/>
            <person name="Gouzy J."/>
            <person name="Grassa C.J."/>
            <person name="Murat F."/>
            <person name="Staton S.E."/>
            <person name="Cottret L."/>
            <person name="Lelandais-Briere C."/>
            <person name="Owens G.L."/>
            <person name="Carrere S."/>
            <person name="Mayjonade B."/>
            <person name="Legrand L."/>
            <person name="Gill N."/>
            <person name="Kane N.C."/>
            <person name="Bowers J.E."/>
            <person name="Hubner S."/>
            <person name="Bellec A."/>
            <person name="Berard A."/>
            <person name="Berges H."/>
            <person name="Blanchet N."/>
            <person name="Boniface M.C."/>
            <person name="Brunel D."/>
            <person name="Catrice O."/>
            <person name="Chaidir N."/>
            <person name="Claudel C."/>
            <person name="Donnadieu C."/>
            <person name="Faraut T."/>
            <person name="Fievet G."/>
            <person name="Helmstetter N."/>
            <person name="King M."/>
            <person name="Knapp S.J."/>
            <person name="Lai Z."/>
            <person name="Le Paslier M.C."/>
            <person name="Lippi Y."/>
            <person name="Lorenzon L."/>
            <person name="Mandel J.R."/>
            <person name="Marage G."/>
            <person name="Marchand G."/>
            <person name="Marquand E."/>
            <person name="Bret-Mestries E."/>
            <person name="Morien E."/>
            <person name="Nambeesan S."/>
            <person name="Nguyen T."/>
            <person name="Pegot-Espagnet P."/>
            <person name="Pouilly N."/>
            <person name="Raftis F."/>
            <person name="Sallet E."/>
            <person name="Schiex T."/>
            <person name="Thomas J."/>
            <person name="Vandecasteele C."/>
            <person name="Vares D."/>
            <person name="Vear F."/>
            <person name="Vautrin S."/>
            <person name="Crespi M."/>
            <person name="Mangin B."/>
            <person name="Burke J.M."/>
            <person name="Salse J."/>
            <person name="Munos S."/>
            <person name="Vincourt P."/>
            <person name="Rieseberg L.H."/>
            <person name="Langlade N.B."/>
        </authorList>
    </citation>
    <scope>NUCLEOTIDE SEQUENCE</scope>
    <source>
        <tissue evidence="1">Leaves</tissue>
    </source>
</reference>
<dbReference type="Proteomes" id="UP000215914">
    <property type="component" value="Unassembled WGS sequence"/>
</dbReference>
<evidence type="ECO:0000313" key="1">
    <source>
        <dbReference type="EMBL" id="KAF5759836.1"/>
    </source>
</evidence>
<proteinExistence type="predicted"/>
<keyword evidence="2" id="KW-1185">Reference proteome</keyword>
<organism evidence="1 2">
    <name type="scientific">Helianthus annuus</name>
    <name type="common">Common sunflower</name>
    <dbReference type="NCBI Taxonomy" id="4232"/>
    <lineage>
        <taxon>Eukaryota</taxon>
        <taxon>Viridiplantae</taxon>
        <taxon>Streptophyta</taxon>
        <taxon>Embryophyta</taxon>
        <taxon>Tracheophyta</taxon>
        <taxon>Spermatophyta</taxon>
        <taxon>Magnoliopsida</taxon>
        <taxon>eudicotyledons</taxon>
        <taxon>Gunneridae</taxon>
        <taxon>Pentapetalae</taxon>
        <taxon>asterids</taxon>
        <taxon>campanulids</taxon>
        <taxon>Asterales</taxon>
        <taxon>Asteraceae</taxon>
        <taxon>Asteroideae</taxon>
        <taxon>Heliantheae alliance</taxon>
        <taxon>Heliantheae</taxon>
        <taxon>Helianthus</taxon>
    </lineage>
</organism>
<dbReference type="EMBL" id="MNCJ02000331">
    <property type="protein sequence ID" value="KAF5759836.1"/>
    <property type="molecule type" value="Genomic_DNA"/>
</dbReference>
<reference evidence="1" key="2">
    <citation type="submission" date="2020-06" db="EMBL/GenBank/DDBJ databases">
        <title>Helianthus annuus Genome sequencing and assembly Release 2.</title>
        <authorList>
            <person name="Gouzy J."/>
            <person name="Langlade N."/>
            <person name="Munos S."/>
        </authorList>
    </citation>
    <scope>NUCLEOTIDE SEQUENCE</scope>
    <source>
        <tissue evidence="1">Leaves</tissue>
    </source>
</reference>
<comment type="caution">
    <text evidence="1">The sequence shown here is derived from an EMBL/GenBank/DDBJ whole genome shotgun (WGS) entry which is preliminary data.</text>
</comment>
<name>A0A9K3GYI5_HELAN</name>
<dbReference type="AlphaFoldDB" id="A0A9K3GYI5"/>
<sequence>MVGTRFGDMSICYQIIHKHHQLDAWSNVMHTKYNSEDIEEGKNLG</sequence>